<reference evidence="2" key="1">
    <citation type="submission" date="2022-11" db="EMBL/GenBank/DDBJ databases">
        <authorList>
            <person name="Scott C."/>
            <person name="Bruce N."/>
        </authorList>
    </citation>
    <scope>NUCLEOTIDE SEQUENCE</scope>
</reference>
<feature type="compositionally biased region" description="Basic and acidic residues" evidence="1">
    <location>
        <begin position="33"/>
        <end position="54"/>
    </location>
</feature>
<dbReference type="EMBL" id="CALLCH030000001">
    <property type="protein sequence ID" value="CAI4210625.1"/>
    <property type="molecule type" value="Genomic_DNA"/>
</dbReference>
<comment type="caution">
    <text evidence="2">The sequence shown here is derived from an EMBL/GenBank/DDBJ whole genome shotgun (WGS) entry which is preliminary data.</text>
</comment>
<feature type="region of interest" description="Disordered" evidence="1">
    <location>
        <begin position="1"/>
        <end position="100"/>
    </location>
</feature>
<proteinExistence type="predicted"/>
<name>A0A9P1GVB1_9PEZI</name>
<feature type="compositionally biased region" description="Low complexity" evidence="1">
    <location>
        <begin position="81"/>
        <end position="100"/>
    </location>
</feature>
<protein>
    <submittedName>
        <fullName evidence="2">Uncharacterized protein</fullName>
    </submittedName>
</protein>
<dbReference type="AlphaFoldDB" id="A0A9P1GVB1"/>
<evidence type="ECO:0000313" key="2">
    <source>
        <dbReference type="EMBL" id="CAI4210625.1"/>
    </source>
</evidence>
<dbReference type="OrthoDB" id="2985014at2759"/>
<organism evidence="2 3">
    <name type="scientific">Parascedosporium putredinis</name>
    <dbReference type="NCBI Taxonomy" id="1442378"/>
    <lineage>
        <taxon>Eukaryota</taxon>
        <taxon>Fungi</taxon>
        <taxon>Dikarya</taxon>
        <taxon>Ascomycota</taxon>
        <taxon>Pezizomycotina</taxon>
        <taxon>Sordariomycetes</taxon>
        <taxon>Hypocreomycetidae</taxon>
        <taxon>Microascales</taxon>
        <taxon>Microascaceae</taxon>
        <taxon>Parascedosporium</taxon>
    </lineage>
</organism>
<feature type="compositionally biased region" description="Polar residues" evidence="1">
    <location>
        <begin position="1"/>
        <end position="21"/>
    </location>
</feature>
<evidence type="ECO:0000313" key="3">
    <source>
        <dbReference type="Proteomes" id="UP000838763"/>
    </source>
</evidence>
<evidence type="ECO:0000256" key="1">
    <source>
        <dbReference type="SAM" id="MobiDB-lite"/>
    </source>
</evidence>
<keyword evidence="3" id="KW-1185">Reference proteome</keyword>
<sequence length="157" mass="17363">MATPAQASGGLTSPTFAQTTAEFRLSSDVSGDEAPRGPADYRDHPAQPPQDRRGRSTKGKRKARDLGANLRNSEEDWSPPTTSGTAKTAATTKTTSTTTMTMGIQLHPRSTSVSTTASFRLYSQDEEDEVVRKFDRKLVLFVALLYMLSFIDRYRKR</sequence>
<gene>
    <name evidence="2" type="ORF">PPNO1_LOCUS427</name>
</gene>
<accession>A0A9P1GVB1</accession>
<dbReference type="Proteomes" id="UP000838763">
    <property type="component" value="Unassembled WGS sequence"/>
</dbReference>